<name>A0A0D3IC52_EMIH1</name>
<proteinExistence type="inferred from homology"/>
<dbReference type="OMA" id="FASVRCE"/>
<dbReference type="GO" id="GO:0051082">
    <property type="term" value="F:unfolded protein binding"/>
    <property type="evidence" value="ECO:0007669"/>
    <property type="project" value="TreeGrafter"/>
</dbReference>
<dbReference type="InterPro" id="IPR039131">
    <property type="entry name" value="NDUFAF1"/>
</dbReference>
<evidence type="ECO:0000313" key="4">
    <source>
        <dbReference type="EnsemblProtists" id="EOD08837"/>
    </source>
</evidence>
<dbReference type="GO" id="GO:0010257">
    <property type="term" value="P:NADH dehydrogenase complex assembly"/>
    <property type="evidence" value="ECO:0007669"/>
    <property type="project" value="TreeGrafter"/>
</dbReference>
<dbReference type="STRING" id="2903.R1BHJ4"/>
<reference evidence="4" key="2">
    <citation type="submission" date="2024-10" db="UniProtKB">
        <authorList>
            <consortium name="EnsemblProtists"/>
        </authorList>
    </citation>
    <scope>IDENTIFICATION</scope>
</reference>
<dbReference type="PANTHER" id="PTHR13194:SF19">
    <property type="entry name" value="NAD(P)-BINDING ROSSMANN-FOLD SUPERFAMILY PROTEIN"/>
    <property type="match status" value="1"/>
</dbReference>
<accession>A0A0D3IC52</accession>
<organism evidence="4 5">
    <name type="scientific">Emiliania huxleyi (strain CCMP1516)</name>
    <dbReference type="NCBI Taxonomy" id="280463"/>
    <lineage>
        <taxon>Eukaryota</taxon>
        <taxon>Haptista</taxon>
        <taxon>Haptophyta</taxon>
        <taxon>Prymnesiophyceae</taxon>
        <taxon>Isochrysidales</taxon>
        <taxon>Noelaerhabdaceae</taxon>
        <taxon>Emiliania</taxon>
    </lineage>
</organism>
<reference evidence="5" key="1">
    <citation type="journal article" date="2013" name="Nature">
        <title>Pan genome of the phytoplankton Emiliania underpins its global distribution.</title>
        <authorList>
            <person name="Read B.A."/>
            <person name="Kegel J."/>
            <person name="Klute M.J."/>
            <person name="Kuo A."/>
            <person name="Lefebvre S.C."/>
            <person name="Maumus F."/>
            <person name="Mayer C."/>
            <person name="Miller J."/>
            <person name="Monier A."/>
            <person name="Salamov A."/>
            <person name="Young J."/>
            <person name="Aguilar M."/>
            <person name="Claverie J.M."/>
            <person name="Frickenhaus S."/>
            <person name="Gonzalez K."/>
            <person name="Herman E.K."/>
            <person name="Lin Y.C."/>
            <person name="Napier J."/>
            <person name="Ogata H."/>
            <person name="Sarno A.F."/>
            <person name="Shmutz J."/>
            <person name="Schroeder D."/>
            <person name="de Vargas C."/>
            <person name="Verret F."/>
            <person name="von Dassow P."/>
            <person name="Valentin K."/>
            <person name="Van de Peer Y."/>
            <person name="Wheeler G."/>
            <person name="Dacks J.B."/>
            <person name="Delwiche C.F."/>
            <person name="Dyhrman S.T."/>
            <person name="Glockner G."/>
            <person name="John U."/>
            <person name="Richards T."/>
            <person name="Worden A.Z."/>
            <person name="Zhang X."/>
            <person name="Grigoriev I.V."/>
            <person name="Allen A.E."/>
            <person name="Bidle K."/>
            <person name="Borodovsky M."/>
            <person name="Bowler C."/>
            <person name="Brownlee C."/>
            <person name="Cock J.M."/>
            <person name="Elias M."/>
            <person name="Gladyshev V.N."/>
            <person name="Groth M."/>
            <person name="Guda C."/>
            <person name="Hadaegh A."/>
            <person name="Iglesias-Rodriguez M.D."/>
            <person name="Jenkins J."/>
            <person name="Jones B.M."/>
            <person name="Lawson T."/>
            <person name="Leese F."/>
            <person name="Lindquist E."/>
            <person name="Lobanov A."/>
            <person name="Lomsadze A."/>
            <person name="Malik S.B."/>
            <person name="Marsh M.E."/>
            <person name="Mackinder L."/>
            <person name="Mock T."/>
            <person name="Mueller-Roeber B."/>
            <person name="Pagarete A."/>
            <person name="Parker M."/>
            <person name="Probert I."/>
            <person name="Quesneville H."/>
            <person name="Raines C."/>
            <person name="Rensing S.A."/>
            <person name="Riano-Pachon D.M."/>
            <person name="Richier S."/>
            <person name="Rokitta S."/>
            <person name="Shiraiwa Y."/>
            <person name="Soanes D.M."/>
            <person name="van der Giezen M."/>
            <person name="Wahlund T.M."/>
            <person name="Williams B."/>
            <person name="Wilson W."/>
            <person name="Wolfe G."/>
            <person name="Wurch L.L."/>
        </authorList>
    </citation>
    <scope>NUCLEOTIDE SEQUENCE</scope>
</reference>
<dbReference type="RefSeq" id="XP_005761266.1">
    <property type="nucleotide sequence ID" value="XM_005761209.1"/>
</dbReference>
<feature type="signal peptide" evidence="2">
    <location>
        <begin position="1"/>
        <end position="34"/>
    </location>
</feature>
<protein>
    <recommendedName>
        <fullName evidence="3">NADH:ubiquinone oxidoreductase intermediate-associated protein 30 domain-containing protein</fullName>
    </recommendedName>
</protein>
<dbReference type="HOGENOM" id="CLU_1242089_0_0_1"/>
<dbReference type="AlphaFoldDB" id="A0A0D3IC52"/>
<dbReference type="Proteomes" id="UP000013827">
    <property type="component" value="Unassembled WGS sequence"/>
</dbReference>
<dbReference type="InterPro" id="IPR008979">
    <property type="entry name" value="Galactose-bd-like_sf"/>
</dbReference>
<evidence type="ECO:0000256" key="1">
    <source>
        <dbReference type="ARBA" id="ARBA00007884"/>
    </source>
</evidence>
<dbReference type="PANTHER" id="PTHR13194">
    <property type="entry name" value="COMPLEX I INTERMEDIATE-ASSOCIATED PROTEIN 30"/>
    <property type="match status" value="1"/>
</dbReference>
<dbReference type="InterPro" id="IPR013857">
    <property type="entry name" value="NADH-UbQ_OxRdtase-assoc_prot30"/>
</dbReference>
<feature type="domain" description="NADH:ubiquinone oxidoreductase intermediate-associated protein 30" evidence="3">
    <location>
        <begin position="38"/>
        <end position="200"/>
    </location>
</feature>
<comment type="similarity">
    <text evidence="1">Belongs to the CIA30 family.</text>
</comment>
<evidence type="ECO:0000313" key="5">
    <source>
        <dbReference type="Proteomes" id="UP000013827"/>
    </source>
</evidence>
<dbReference type="GeneID" id="17254938"/>
<dbReference type="SUPFAM" id="SSF49785">
    <property type="entry name" value="Galactose-binding domain-like"/>
    <property type="match status" value="1"/>
</dbReference>
<dbReference type="eggNOG" id="KOG1203">
    <property type="taxonomic scope" value="Eukaryota"/>
</dbReference>
<evidence type="ECO:0000259" key="3">
    <source>
        <dbReference type="Pfam" id="PF08547"/>
    </source>
</evidence>
<keyword evidence="5" id="KW-1185">Reference proteome</keyword>
<dbReference type="Pfam" id="PF08547">
    <property type="entry name" value="CIA30"/>
    <property type="match status" value="1"/>
</dbReference>
<dbReference type="EnsemblProtists" id="EOD08837">
    <property type="protein sequence ID" value="EOD08837"/>
    <property type="gene ID" value="EMIHUDRAFT_217122"/>
</dbReference>
<dbReference type="KEGG" id="ehx:EMIHUDRAFT_217122"/>
<sequence length="223" mass="23404">MRLVPTLASRGVVHLASAALAATMLASSYSSASARTVVDFSAPSTAAAFAAVDDRVMGGASTSRVVHEDGAALFEGNLIVEGGGFASVRYLGEISLSPEAEALSLEARSDGRKGYKLTLNSAAAPQGVSYQLVLPQLDEGAPFERLRLPLADFKPSLRGRPATDAPPLRAADVRGLGLMLSRYESGGGIKEPIAPGSFQLRLRRLAEAESELAINGRRWVNPQ</sequence>
<feature type="chain" id="PRO_5044249599" description="NADH:ubiquinone oxidoreductase intermediate-associated protein 30 domain-containing protein" evidence="2">
    <location>
        <begin position="35"/>
        <end position="223"/>
    </location>
</feature>
<evidence type="ECO:0000256" key="2">
    <source>
        <dbReference type="SAM" id="SignalP"/>
    </source>
</evidence>
<dbReference type="PaxDb" id="2903-EOD08837"/>
<keyword evidence="2" id="KW-0732">Signal</keyword>